<keyword evidence="2" id="KW-1133">Transmembrane helix</keyword>
<feature type="transmembrane region" description="Helical" evidence="2">
    <location>
        <begin position="105"/>
        <end position="129"/>
    </location>
</feature>
<feature type="transmembrane region" description="Helical" evidence="2">
    <location>
        <begin position="166"/>
        <end position="189"/>
    </location>
</feature>
<dbReference type="EMBL" id="PDJJ01000001">
    <property type="protein sequence ID" value="PFG42789.1"/>
    <property type="molecule type" value="Genomic_DNA"/>
</dbReference>
<evidence type="ECO:0000313" key="4">
    <source>
        <dbReference type="Proteomes" id="UP000224130"/>
    </source>
</evidence>
<dbReference type="InterPro" id="IPR005325">
    <property type="entry name" value="DUF308_memb"/>
</dbReference>
<feature type="transmembrane region" description="Helical" evidence="2">
    <location>
        <begin position="78"/>
        <end position="99"/>
    </location>
</feature>
<dbReference type="InterPro" id="IPR052712">
    <property type="entry name" value="Acid_resist_chaperone_HdeD"/>
</dbReference>
<evidence type="ECO:0000313" key="3">
    <source>
        <dbReference type="EMBL" id="PFG42789.1"/>
    </source>
</evidence>
<dbReference type="AlphaFoldDB" id="A0A2A9EX90"/>
<evidence type="ECO:0000256" key="1">
    <source>
        <dbReference type="SAM" id="MobiDB-lite"/>
    </source>
</evidence>
<dbReference type="GO" id="GO:0005886">
    <property type="term" value="C:plasma membrane"/>
    <property type="evidence" value="ECO:0007669"/>
    <property type="project" value="TreeGrafter"/>
</dbReference>
<dbReference type="PANTHER" id="PTHR34989:SF1">
    <property type="entry name" value="PROTEIN HDED"/>
    <property type="match status" value="1"/>
</dbReference>
<feature type="region of interest" description="Disordered" evidence="1">
    <location>
        <begin position="226"/>
        <end position="288"/>
    </location>
</feature>
<feature type="compositionally biased region" description="Low complexity" evidence="1">
    <location>
        <begin position="238"/>
        <end position="266"/>
    </location>
</feature>
<comment type="caution">
    <text evidence="3">The sequence shown here is derived from an EMBL/GenBank/DDBJ whole genome shotgun (WGS) entry which is preliminary data.</text>
</comment>
<feature type="transmembrane region" description="Helical" evidence="2">
    <location>
        <begin position="21"/>
        <end position="41"/>
    </location>
</feature>
<protein>
    <submittedName>
        <fullName evidence="3">Uncharacterized membrane protein HdeD (DUF308 family)</fullName>
    </submittedName>
</protein>
<keyword evidence="2" id="KW-0472">Membrane</keyword>
<sequence>MREDDPADVTVEQVRNPFRRVWWLPVVRGVCFVVLGLLLMIEPLGELEVLRLLLGAFLVLDAVLVCVQWLVHRHQVGSAWWLAQAGVDVVFGVVVAFWPDLGPTSLYYVLASWAIVAGVTAVVGGAALVRNRDLGWPWMVTFGLTAALFGVLLVTRPLDSLDVLRLVTIVFALLAFVAGAIHLVSGFAVRSVARELQGLREEAGKAGVVVTGGSVLGSADPRFAPAAATGPAAPAPAEPEQVVPATGEPPAAAARPQAPGAVAGADVADRGGDPAERRDDPGDGRPVP</sequence>
<accession>A0A2A9EX90</accession>
<dbReference type="PANTHER" id="PTHR34989">
    <property type="entry name" value="PROTEIN HDED"/>
    <property type="match status" value="1"/>
</dbReference>
<dbReference type="Pfam" id="PF03729">
    <property type="entry name" value="DUF308"/>
    <property type="match status" value="2"/>
</dbReference>
<reference evidence="3 4" key="1">
    <citation type="submission" date="2017-10" db="EMBL/GenBank/DDBJ databases">
        <title>Sequencing the genomes of 1000 actinobacteria strains.</title>
        <authorList>
            <person name="Klenk H.-P."/>
        </authorList>
    </citation>
    <scope>NUCLEOTIDE SEQUENCE [LARGE SCALE GENOMIC DNA]</scope>
    <source>
        <strain evidence="3 4">DSM 21863</strain>
    </source>
</reference>
<dbReference type="Proteomes" id="UP000224130">
    <property type="component" value="Unassembled WGS sequence"/>
</dbReference>
<proteinExistence type="predicted"/>
<keyword evidence="2" id="KW-0812">Transmembrane</keyword>
<feature type="transmembrane region" description="Helical" evidence="2">
    <location>
        <begin position="53"/>
        <end position="71"/>
    </location>
</feature>
<feature type="compositionally biased region" description="Basic and acidic residues" evidence="1">
    <location>
        <begin position="267"/>
        <end position="288"/>
    </location>
</feature>
<name>A0A2A9EX90_9MICO</name>
<organism evidence="3 4">
    <name type="scientific">Isoptericola jiangsuensis</name>
    <dbReference type="NCBI Taxonomy" id="548579"/>
    <lineage>
        <taxon>Bacteria</taxon>
        <taxon>Bacillati</taxon>
        <taxon>Actinomycetota</taxon>
        <taxon>Actinomycetes</taxon>
        <taxon>Micrococcales</taxon>
        <taxon>Promicromonosporaceae</taxon>
        <taxon>Isoptericola</taxon>
    </lineage>
</organism>
<feature type="transmembrane region" description="Helical" evidence="2">
    <location>
        <begin position="136"/>
        <end position="154"/>
    </location>
</feature>
<keyword evidence="4" id="KW-1185">Reference proteome</keyword>
<gene>
    <name evidence="3" type="ORF">ATJ88_1461</name>
</gene>
<evidence type="ECO:0000256" key="2">
    <source>
        <dbReference type="SAM" id="Phobius"/>
    </source>
</evidence>
<dbReference type="RefSeq" id="WP_170023557.1">
    <property type="nucleotide sequence ID" value="NZ_PDJJ01000001.1"/>
</dbReference>